<evidence type="ECO:0000313" key="9">
    <source>
        <dbReference type="EMBL" id="MBD1399876.1"/>
    </source>
</evidence>
<comment type="catalytic activity">
    <reaction evidence="7">
        <text>Endonucleolytic cleavage of RNA, removing 5'-extranucleotides from tRNA precursor.</text>
        <dbReference type="EC" id="3.1.26.5"/>
    </reaction>
</comment>
<dbReference type="AlphaFoldDB" id="A0A8J6QWH7"/>
<dbReference type="InterPro" id="IPR020539">
    <property type="entry name" value="RNase_P_CS"/>
</dbReference>
<gene>
    <name evidence="7 9" type="primary">rnpA</name>
    <name evidence="9" type="ORF">ICT70_04250</name>
</gene>
<protein>
    <recommendedName>
        <fullName evidence="7 8">Ribonuclease P protein component</fullName>
        <shortName evidence="7">RNase P protein</shortName>
        <shortName evidence="7">RNaseP protein</shortName>
        <ecNumber evidence="7 8">3.1.26.5</ecNumber>
    </recommendedName>
    <alternativeName>
        <fullName evidence="7">Protein C5</fullName>
    </alternativeName>
</protein>
<keyword evidence="4 7" id="KW-0255">Endonuclease</keyword>
<dbReference type="PANTHER" id="PTHR33992:SF1">
    <property type="entry name" value="RIBONUCLEASE P PROTEIN COMPONENT"/>
    <property type="match status" value="1"/>
</dbReference>
<name>A0A8J6QWH7_9BACT</name>
<dbReference type="Gene3D" id="3.30.230.10">
    <property type="match status" value="1"/>
</dbReference>
<keyword evidence="6 7" id="KW-0694">RNA-binding</keyword>
<comment type="caution">
    <text evidence="9">The sequence shown here is derived from an EMBL/GenBank/DDBJ whole genome shotgun (WGS) entry which is preliminary data.</text>
</comment>
<reference evidence="9" key="1">
    <citation type="submission" date="2020-09" db="EMBL/GenBank/DDBJ databases">
        <title>Pelobacter alkaliphilus sp. nov., a novel anaerobic arsenate-reducing bacterium from terrestrial mud volcano.</title>
        <authorList>
            <person name="Khomyakova M.A."/>
            <person name="Merkel A.Y."/>
            <person name="Slobodkin A.I."/>
        </authorList>
    </citation>
    <scope>NUCLEOTIDE SEQUENCE</scope>
    <source>
        <strain evidence="9">M08fum</strain>
    </source>
</reference>
<keyword evidence="2 7" id="KW-0819">tRNA processing</keyword>
<dbReference type="InterPro" id="IPR000100">
    <property type="entry name" value="RNase_P"/>
</dbReference>
<dbReference type="NCBIfam" id="TIGR00188">
    <property type="entry name" value="rnpA"/>
    <property type="match status" value="1"/>
</dbReference>
<dbReference type="PANTHER" id="PTHR33992">
    <property type="entry name" value="RIBONUCLEASE P PROTEIN COMPONENT"/>
    <property type="match status" value="1"/>
</dbReference>
<evidence type="ECO:0000256" key="1">
    <source>
        <dbReference type="ARBA" id="ARBA00002663"/>
    </source>
</evidence>
<evidence type="ECO:0000256" key="5">
    <source>
        <dbReference type="ARBA" id="ARBA00022801"/>
    </source>
</evidence>
<organism evidence="9 10">
    <name type="scientific">Pelovirga terrestris</name>
    <dbReference type="NCBI Taxonomy" id="2771352"/>
    <lineage>
        <taxon>Bacteria</taxon>
        <taxon>Pseudomonadati</taxon>
        <taxon>Thermodesulfobacteriota</taxon>
        <taxon>Desulfuromonadia</taxon>
        <taxon>Geobacterales</taxon>
        <taxon>Geobacteraceae</taxon>
        <taxon>Pelovirga</taxon>
    </lineage>
</organism>
<dbReference type="InterPro" id="IPR020568">
    <property type="entry name" value="Ribosomal_Su5_D2-typ_SF"/>
</dbReference>
<keyword evidence="3 7" id="KW-0540">Nuclease</keyword>
<evidence type="ECO:0000256" key="6">
    <source>
        <dbReference type="ARBA" id="ARBA00022884"/>
    </source>
</evidence>
<comment type="function">
    <text evidence="1 7">RNaseP catalyzes the removal of the 5'-leader sequence from pre-tRNA to produce the mature 5'-terminus. It can also cleave other RNA substrates such as 4.5S RNA. The protein component plays an auxiliary but essential role in vivo by binding to the 5'-leader sequence and broadening the substrate specificity of the ribozyme.</text>
</comment>
<evidence type="ECO:0000256" key="7">
    <source>
        <dbReference type="HAMAP-Rule" id="MF_00227"/>
    </source>
</evidence>
<dbReference type="GO" id="GO:0030677">
    <property type="term" value="C:ribonuclease P complex"/>
    <property type="evidence" value="ECO:0007669"/>
    <property type="project" value="TreeGrafter"/>
</dbReference>
<dbReference type="HAMAP" id="MF_00227">
    <property type="entry name" value="RNase_P"/>
    <property type="match status" value="1"/>
</dbReference>
<proteinExistence type="inferred from homology"/>
<evidence type="ECO:0000256" key="2">
    <source>
        <dbReference type="ARBA" id="ARBA00022694"/>
    </source>
</evidence>
<dbReference type="RefSeq" id="WP_191154157.1">
    <property type="nucleotide sequence ID" value="NZ_JACWUN010000004.1"/>
</dbReference>
<keyword evidence="10" id="KW-1185">Reference proteome</keyword>
<dbReference type="Proteomes" id="UP000632828">
    <property type="component" value="Unassembled WGS sequence"/>
</dbReference>
<evidence type="ECO:0000256" key="3">
    <source>
        <dbReference type="ARBA" id="ARBA00022722"/>
    </source>
</evidence>
<accession>A0A8J6QWH7</accession>
<dbReference type="SUPFAM" id="SSF54211">
    <property type="entry name" value="Ribosomal protein S5 domain 2-like"/>
    <property type="match status" value="1"/>
</dbReference>
<evidence type="ECO:0000256" key="4">
    <source>
        <dbReference type="ARBA" id="ARBA00022759"/>
    </source>
</evidence>
<comment type="similarity">
    <text evidence="7">Belongs to the RnpA family.</text>
</comment>
<dbReference type="Pfam" id="PF00825">
    <property type="entry name" value="Ribonuclease_P"/>
    <property type="match status" value="1"/>
</dbReference>
<dbReference type="GO" id="GO:0042781">
    <property type="term" value="F:3'-tRNA processing endoribonuclease activity"/>
    <property type="evidence" value="ECO:0007669"/>
    <property type="project" value="TreeGrafter"/>
</dbReference>
<dbReference type="PROSITE" id="PS00648">
    <property type="entry name" value="RIBONUCLEASE_P"/>
    <property type="match status" value="1"/>
</dbReference>
<dbReference type="InterPro" id="IPR014721">
    <property type="entry name" value="Ribsml_uS5_D2-typ_fold_subgr"/>
</dbReference>
<dbReference type="GO" id="GO:0001682">
    <property type="term" value="P:tRNA 5'-leader removal"/>
    <property type="evidence" value="ECO:0007669"/>
    <property type="project" value="UniProtKB-UniRule"/>
</dbReference>
<evidence type="ECO:0000313" key="10">
    <source>
        <dbReference type="Proteomes" id="UP000632828"/>
    </source>
</evidence>
<dbReference type="EMBL" id="JACWUN010000004">
    <property type="protein sequence ID" value="MBD1399876.1"/>
    <property type="molecule type" value="Genomic_DNA"/>
</dbReference>
<dbReference type="GO" id="GO:0004526">
    <property type="term" value="F:ribonuclease P activity"/>
    <property type="evidence" value="ECO:0007669"/>
    <property type="project" value="UniProtKB-UniRule"/>
</dbReference>
<evidence type="ECO:0000256" key="8">
    <source>
        <dbReference type="NCBIfam" id="TIGR00188"/>
    </source>
</evidence>
<dbReference type="GO" id="GO:0000049">
    <property type="term" value="F:tRNA binding"/>
    <property type="evidence" value="ECO:0007669"/>
    <property type="project" value="UniProtKB-UniRule"/>
</dbReference>
<keyword evidence="5 7" id="KW-0378">Hydrolase</keyword>
<comment type="subunit">
    <text evidence="7">Consists of a catalytic RNA component (M1 or rnpB) and a protein subunit.</text>
</comment>
<sequence length="110" mass="13266">MNFFFKKENRILKSREFRYIKKMGCTRKSPHFVLLTGTDTNDFSRFGITVSKKNGNAVKRNYIKRFLREFFRLNKHNFSKLDFVIIVRKTFSKKNSILIKNELDELFSNK</sequence>
<dbReference type="EC" id="3.1.26.5" evidence="7 8"/>